<name>A0A5C5TXW8_9GAMM</name>
<dbReference type="EMBL" id="VOHE01000006">
    <property type="protein sequence ID" value="TWT17960.1"/>
    <property type="molecule type" value="Genomic_DNA"/>
</dbReference>
<gene>
    <name evidence="1" type="ORF">FQY79_11650</name>
</gene>
<comment type="caution">
    <text evidence="1">The sequence shown here is derived from an EMBL/GenBank/DDBJ whole genome shotgun (WGS) entry which is preliminary data.</text>
</comment>
<protein>
    <submittedName>
        <fullName evidence="1">Uncharacterized protein</fullName>
    </submittedName>
</protein>
<organism evidence="1 2">
    <name type="scientific">Luteimonas wenzhouensis</name>
    <dbReference type="NCBI Taxonomy" id="2599615"/>
    <lineage>
        <taxon>Bacteria</taxon>
        <taxon>Pseudomonadati</taxon>
        <taxon>Pseudomonadota</taxon>
        <taxon>Gammaproteobacteria</taxon>
        <taxon>Lysobacterales</taxon>
        <taxon>Lysobacteraceae</taxon>
        <taxon>Luteimonas</taxon>
    </lineage>
</organism>
<dbReference type="RefSeq" id="WP_146313080.1">
    <property type="nucleotide sequence ID" value="NZ_VOHE01000006.1"/>
</dbReference>
<accession>A0A5C5TXW8</accession>
<keyword evidence="2" id="KW-1185">Reference proteome</keyword>
<evidence type="ECO:0000313" key="1">
    <source>
        <dbReference type="EMBL" id="TWT17960.1"/>
    </source>
</evidence>
<dbReference type="AlphaFoldDB" id="A0A5C5TXW8"/>
<dbReference type="Proteomes" id="UP000315949">
    <property type="component" value="Unassembled WGS sequence"/>
</dbReference>
<evidence type="ECO:0000313" key="2">
    <source>
        <dbReference type="Proteomes" id="UP000315949"/>
    </source>
</evidence>
<sequence length="215" mass="23790">MEQQPGAGRPRGARAPGGPVMAAMIAAALATTGCQGMAKTPEREPAEDAVRIDNTVADWPLKFVQHSFGAFCYSTYGCRVVYNGFDHTNDPDDELQRSSASLGDRYPDNLYGSYLGVSNFPPPARVSWRSSDGMSHEAEVDIGEIFRDRLILHNVAREDVRQGVSILDPAILLEVNDRTINVYMRARVPTRTAREQGLPTGNFREDLVLAWTRTY</sequence>
<reference evidence="1 2" key="1">
    <citation type="submission" date="2019-07" db="EMBL/GenBank/DDBJ databases">
        <title>Luteimonas sp. YD-1 nov., isolated from acidic soil.</title>
        <authorList>
            <person name="Zhou J."/>
        </authorList>
    </citation>
    <scope>NUCLEOTIDE SEQUENCE [LARGE SCALE GENOMIC DNA]</scope>
    <source>
        <strain evidence="1 2">YD-1</strain>
    </source>
</reference>
<dbReference type="OrthoDB" id="6002199at2"/>
<proteinExistence type="predicted"/>